<evidence type="ECO:0000259" key="3">
    <source>
        <dbReference type="Pfam" id="PF02470"/>
    </source>
</evidence>
<evidence type="ECO:0000313" key="5">
    <source>
        <dbReference type="EMBL" id="MTT76229.1"/>
    </source>
</evidence>
<keyword evidence="7" id="KW-1185">Reference proteome</keyword>
<dbReference type="InterPro" id="IPR052336">
    <property type="entry name" value="MlaD_Phospholipid_Transporter"/>
</dbReference>
<dbReference type="Pfam" id="PF02470">
    <property type="entry name" value="MlaD"/>
    <property type="match status" value="1"/>
</dbReference>
<name>A0A3G9HDW8_9FIRM</name>
<dbReference type="InterPro" id="IPR003399">
    <property type="entry name" value="Mce/MlaD"/>
</dbReference>
<dbReference type="RefSeq" id="WP_021718189.1">
    <property type="nucleotide sequence ID" value="NZ_AP019004.1"/>
</dbReference>
<evidence type="ECO:0000313" key="4">
    <source>
        <dbReference type="EMBL" id="CDB46232.1"/>
    </source>
</evidence>
<dbReference type="AlphaFoldDB" id="A0A3G9HDW8"/>
<evidence type="ECO:0000313" key="6">
    <source>
        <dbReference type="EMBL" id="MTU04293.1"/>
    </source>
</evidence>
<proteinExistence type="predicted"/>
<organism evidence="4">
    <name type="scientific">Phascolarctobacterium faecium</name>
    <dbReference type="NCBI Taxonomy" id="33025"/>
    <lineage>
        <taxon>Bacteria</taxon>
        <taxon>Bacillati</taxon>
        <taxon>Bacillota</taxon>
        <taxon>Negativicutes</taxon>
        <taxon>Acidaminococcales</taxon>
        <taxon>Acidaminococcaceae</taxon>
        <taxon>Phascolarctobacterium</taxon>
    </lineage>
</organism>
<dbReference type="Proteomes" id="UP000443070">
    <property type="component" value="Unassembled WGS sequence"/>
</dbReference>
<evidence type="ECO:0000313" key="8">
    <source>
        <dbReference type="Proteomes" id="UP000484547"/>
    </source>
</evidence>
<dbReference type="OrthoDB" id="9764664at2"/>
<evidence type="ECO:0000256" key="1">
    <source>
        <dbReference type="SAM" id="Coils"/>
    </source>
</evidence>
<reference evidence="7 8" key="2">
    <citation type="journal article" date="2019" name="Nat. Med.">
        <title>A library of human gut bacterial isolates paired with longitudinal multiomics data enables mechanistic microbiome research.</title>
        <authorList>
            <person name="Poyet M."/>
            <person name="Groussin M."/>
            <person name="Gibbons S.M."/>
            <person name="Avila-Pacheco J."/>
            <person name="Jiang X."/>
            <person name="Kearney S.M."/>
            <person name="Perrotta A.R."/>
            <person name="Berdy B."/>
            <person name="Zhao S."/>
            <person name="Lieberman T.D."/>
            <person name="Swanson P.K."/>
            <person name="Smith M."/>
            <person name="Roesemann S."/>
            <person name="Alexander J.E."/>
            <person name="Rich S.A."/>
            <person name="Livny J."/>
            <person name="Vlamakis H."/>
            <person name="Clish C."/>
            <person name="Bullock K."/>
            <person name="Deik A."/>
            <person name="Scott J."/>
            <person name="Pierce K.A."/>
            <person name="Xavier R.J."/>
            <person name="Alm E.J."/>
        </authorList>
    </citation>
    <scope>NUCLEOTIDE SEQUENCE [LARGE SCALE GENOMIC DNA]</scope>
    <source>
        <strain evidence="5 8">BIOML-A13</strain>
        <strain evidence="6 7">BIOML-A3</strain>
    </source>
</reference>
<evidence type="ECO:0000256" key="2">
    <source>
        <dbReference type="SAM" id="Phobius"/>
    </source>
</evidence>
<feature type="domain" description="Mce/MlaD" evidence="3">
    <location>
        <begin position="35"/>
        <end position="109"/>
    </location>
</feature>
<reference evidence="4" key="1">
    <citation type="submission" date="2012-11" db="EMBL/GenBank/DDBJ databases">
        <title>Dependencies among metagenomic species, viruses, plasmids and units of genetic variation.</title>
        <authorList>
            <person name="Nielsen H.B."/>
            <person name="Almeida M."/>
            <person name="Juncker A.S."/>
            <person name="Rasmussen S."/>
            <person name="Li J."/>
            <person name="Sunagawa S."/>
            <person name="Plichta D."/>
            <person name="Gautier L."/>
            <person name="Le Chatelier E."/>
            <person name="Peletier E."/>
            <person name="Bonde I."/>
            <person name="Nielsen T."/>
            <person name="Manichanh C."/>
            <person name="Arumugam M."/>
            <person name="Batto J."/>
            <person name="Santos M.B.Q.D."/>
            <person name="Blom N."/>
            <person name="Borruel N."/>
            <person name="Burgdorf K.S."/>
            <person name="Boumezbeur F."/>
            <person name="Casellas F."/>
            <person name="Dore J."/>
            <person name="Guarner F."/>
            <person name="Hansen T."/>
            <person name="Hildebrand F."/>
            <person name="Kaas R.S."/>
            <person name="Kennedy S."/>
            <person name="Kristiansen K."/>
            <person name="Kultima J.R."/>
            <person name="Leonard P."/>
            <person name="Levenez F."/>
            <person name="Lund O."/>
            <person name="Moumen B."/>
            <person name="Le Paslier D."/>
            <person name="Pons N."/>
            <person name="Pedersen O."/>
            <person name="Prifti E."/>
            <person name="Qin J."/>
            <person name="Raes J."/>
            <person name="Tap J."/>
            <person name="Tims S."/>
            <person name="Ussery D.W."/>
            <person name="Yamada T."/>
            <person name="MetaHit consortium"/>
            <person name="Renault P."/>
            <person name="Sicheritz-Ponten T."/>
            <person name="Bork P."/>
            <person name="Wang J."/>
            <person name="Brunak S."/>
            <person name="Ehrlich S.D."/>
        </authorList>
    </citation>
    <scope>NUCLEOTIDE SEQUENCE [LARGE SCALE GENOMIC DNA]</scope>
</reference>
<dbReference type="EMBL" id="CBDS010000078">
    <property type="protein sequence ID" value="CDB46232.1"/>
    <property type="molecule type" value="Genomic_DNA"/>
</dbReference>
<dbReference type="PANTHER" id="PTHR33371">
    <property type="entry name" value="INTERMEMBRANE PHOSPHOLIPID TRANSPORT SYSTEM BINDING PROTEIN MLAD-RELATED"/>
    <property type="match status" value="1"/>
</dbReference>
<keyword evidence="1" id="KW-0175">Coiled coil</keyword>
<dbReference type="Proteomes" id="UP000484547">
    <property type="component" value="Unassembled WGS sequence"/>
</dbReference>
<comment type="caution">
    <text evidence="4">The sequence shown here is derived from an EMBL/GenBank/DDBJ whole genome shotgun (WGS) entry which is preliminary data.</text>
</comment>
<dbReference type="PANTHER" id="PTHR33371:SF4">
    <property type="entry name" value="INTERMEMBRANE PHOSPHOLIPID TRANSPORT SYSTEM BINDING PROTEIN MLAD"/>
    <property type="match status" value="1"/>
</dbReference>
<feature type="coiled-coil region" evidence="1">
    <location>
        <begin position="235"/>
        <end position="262"/>
    </location>
</feature>
<sequence>MSSNEVKVGALTLGGIGLLAGIITFLGAFSFSGSGYKLQISYPQVGGLMPGHVVRYAGVQVGTVKEVNVNGDSVDVVADINKDIKIPKGAVFSLGSDGILGERFVDVLPPVKMTGQYIHPGDKLEGEQGTGLDEFMNASSKVLAKVEGIAEALNNVFGDPEVQRSMRDGFVNARDISNNMNTFTKVMADVAVANQQEINLMVQQMSEMAVRMNNAASQMENIMVETNKGGAGQNMARIIENLANASGRIEKATELLEKVATDPQTEADIKATLHNAREASDKANRMLGVLDTAKVQADVTRSVKGSDWRSNLGVTFTPKEDTFVYIGGYDIGDANKLDLSLGKNFGSAAVSMGAMQGEFGVGFDYRLGNSFKLYSQVYDFNDTKVKVGGELKLTDNLSLLGEQTDVRNGNKNNTYVGLRSYF</sequence>
<dbReference type="EMBL" id="WNBM01000005">
    <property type="protein sequence ID" value="MTT76229.1"/>
    <property type="molecule type" value="Genomic_DNA"/>
</dbReference>
<keyword evidence="2" id="KW-0812">Transmembrane</keyword>
<dbReference type="EMBL" id="WNBW01000005">
    <property type="protein sequence ID" value="MTU04293.1"/>
    <property type="molecule type" value="Genomic_DNA"/>
</dbReference>
<accession>A0A3G9HDW8</accession>
<accession>R6J7C6</accession>
<dbReference type="GeneID" id="49406499"/>
<protein>
    <submittedName>
        <fullName evidence="4 5">MCE family protein</fullName>
    </submittedName>
</protein>
<keyword evidence="2" id="KW-0472">Membrane</keyword>
<feature type="transmembrane region" description="Helical" evidence="2">
    <location>
        <begin position="6"/>
        <end position="29"/>
    </location>
</feature>
<keyword evidence="2" id="KW-1133">Transmembrane helix</keyword>
<gene>
    <name evidence="4" type="ORF">BN533_01289</name>
    <name evidence="5" type="ORF">GMD11_08125</name>
    <name evidence="6" type="ORF">GMD18_07780</name>
</gene>
<evidence type="ECO:0000313" key="7">
    <source>
        <dbReference type="Proteomes" id="UP000443070"/>
    </source>
</evidence>